<evidence type="ECO:0000313" key="3">
    <source>
        <dbReference type="Proteomes" id="UP000316612"/>
    </source>
</evidence>
<dbReference type="EMBL" id="BJNY01000014">
    <property type="protein sequence ID" value="GED06981.1"/>
    <property type="molecule type" value="Genomic_DNA"/>
</dbReference>
<feature type="transmembrane region" description="Helical" evidence="1">
    <location>
        <begin position="32"/>
        <end position="52"/>
    </location>
</feature>
<keyword evidence="3" id="KW-1185">Reference proteome</keyword>
<name>A0A4Y4DX54_GLUUR</name>
<comment type="caution">
    <text evidence="2">The sequence shown here is derived from an EMBL/GenBank/DDBJ whole genome shotgun (WGS) entry which is preliminary data.</text>
</comment>
<protein>
    <recommendedName>
        <fullName evidence="4">Pilus assembly protein TadE</fullName>
    </recommendedName>
</protein>
<gene>
    <name evidence="2" type="ORF">AUR04nite_25130</name>
</gene>
<dbReference type="AlphaFoldDB" id="A0A4Y4DX54"/>
<evidence type="ECO:0000256" key="1">
    <source>
        <dbReference type="SAM" id="Phobius"/>
    </source>
</evidence>
<evidence type="ECO:0000313" key="2">
    <source>
        <dbReference type="EMBL" id="GED06981.1"/>
    </source>
</evidence>
<sequence length="157" mass="16840">MQVQFVMADPCATARSYRERTSGKFLDTKGSAIIEFIFAATVLIIPMIYLVLAAAALEAGSYAVVSAADQAAKVYAVSETPAQGQSNVRNVVHRAMSNFEFSEAQSNIVCEPKCLEPGSIVTVTVSLAVPLPFISDYFEASVFTVDSTAAQRVDRFG</sequence>
<proteinExistence type="predicted"/>
<keyword evidence="1" id="KW-0472">Membrane</keyword>
<keyword evidence="1" id="KW-1133">Transmembrane helix</keyword>
<dbReference type="Proteomes" id="UP000316612">
    <property type="component" value="Unassembled WGS sequence"/>
</dbReference>
<accession>A0A4Y4DX54</accession>
<keyword evidence="1" id="KW-0812">Transmembrane</keyword>
<organism evidence="2 3">
    <name type="scientific">Glutamicibacter uratoxydans</name>
    <name type="common">Arthrobacter uratoxydans</name>
    <dbReference type="NCBI Taxonomy" id="43667"/>
    <lineage>
        <taxon>Bacteria</taxon>
        <taxon>Bacillati</taxon>
        <taxon>Actinomycetota</taxon>
        <taxon>Actinomycetes</taxon>
        <taxon>Micrococcales</taxon>
        <taxon>Micrococcaceae</taxon>
        <taxon>Glutamicibacter</taxon>
    </lineage>
</organism>
<reference evidence="2 3" key="1">
    <citation type="submission" date="2019-06" db="EMBL/GenBank/DDBJ databases">
        <title>Whole genome shotgun sequence of Glutamicibacter uratoxydans NBRC 15515.</title>
        <authorList>
            <person name="Hosoyama A."/>
            <person name="Uohara A."/>
            <person name="Ohji S."/>
            <person name="Ichikawa N."/>
        </authorList>
    </citation>
    <scope>NUCLEOTIDE SEQUENCE [LARGE SCALE GENOMIC DNA]</scope>
    <source>
        <strain evidence="2 3">NBRC 15515</strain>
    </source>
</reference>
<evidence type="ECO:0008006" key="4">
    <source>
        <dbReference type="Google" id="ProtNLM"/>
    </source>
</evidence>